<sequence length="536" mass="61115">MSRLEPLIHYALIGTRQEQPPHELAPAPFDRLLEELPTALPLERKLLLLAGAEALYGLAGISPFPLGVMITAAPPEKLPPCSPQAAAMIQRVLEQPGSEQRLQALELLARHGYRLPFALLPRMFEVESGSARTAMRSVFAQVIGERGRWLARFQPAWRRLLISSLPVTELNEQEMGLLWQEGSPSERLALLRQLRVHDRPLARQWLEEAWPKEELERRLALLETFEIGLEEADEAFLERLRDQRSYHVRRRAAGLLARLPSSACRRELLSAAQGLLRRETGPEGQCVRAVPPRAYSEEWRRFGIEQKEASQEQRAAWLQALISLVPPSYWEQQLQLSPASIVHGLASDWRAAVLVGLMQATLLHRAPSWARALLSWLDPETQQPLPGAEDLLRCLDQQEAEEFLLHVLASPEQRWFERWPELLSRLPGPWSATFGCRLLEYLQSRLEHLARLATRKSPLIDPPNLAEEWQQWEKGLRITSGALPEACFDHALQVIQASPLQTISIYYVQYTVIPSINAFLEKVAFLRDLQQELRNQ</sequence>
<dbReference type="AlphaFoldDB" id="A0A455T915"/>
<reference evidence="1" key="1">
    <citation type="submission" date="2018-12" db="EMBL/GenBank/DDBJ databases">
        <title>Novel natural products biosynthetic potential of the class Ktedonobacteria.</title>
        <authorList>
            <person name="Zheng Y."/>
            <person name="Saitou A."/>
            <person name="Wang C.M."/>
            <person name="Toyoda A."/>
            <person name="Minakuchi Y."/>
            <person name="Sekiguchi Y."/>
            <person name="Ueda K."/>
            <person name="Takano H."/>
            <person name="Sakai Y."/>
            <person name="Yokota A."/>
            <person name="Yabe S."/>
        </authorList>
    </citation>
    <scope>NUCLEOTIDE SEQUENCE</scope>
    <source>
        <strain evidence="1">A3-2</strain>
    </source>
</reference>
<accession>A0A455T915</accession>
<evidence type="ECO:0000313" key="1">
    <source>
        <dbReference type="EMBL" id="BBH95940.1"/>
    </source>
</evidence>
<dbReference type="InterPro" id="IPR043746">
    <property type="entry name" value="DUF5691"/>
</dbReference>
<proteinExistence type="predicted"/>
<name>A0A455T915_9CHLR</name>
<protein>
    <submittedName>
        <fullName evidence="1">Uncharacterized protein</fullName>
    </submittedName>
</protein>
<gene>
    <name evidence="1" type="ORF">KTA_41390</name>
</gene>
<dbReference type="Pfam" id="PF18944">
    <property type="entry name" value="DUF5691"/>
    <property type="match status" value="1"/>
</dbReference>
<organism evidence="1">
    <name type="scientific">Thermogemmatispora argillosa</name>
    <dbReference type="NCBI Taxonomy" id="2045280"/>
    <lineage>
        <taxon>Bacteria</taxon>
        <taxon>Bacillati</taxon>
        <taxon>Chloroflexota</taxon>
        <taxon>Ktedonobacteria</taxon>
        <taxon>Thermogemmatisporales</taxon>
        <taxon>Thermogemmatisporaceae</taxon>
        <taxon>Thermogemmatispora</taxon>
    </lineage>
</organism>
<dbReference type="EMBL" id="AP019377">
    <property type="protein sequence ID" value="BBH95940.1"/>
    <property type="molecule type" value="Genomic_DNA"/>
</dbReference>